<keyword evidence="3 8" id="KW-0689">Ribosomal protein</keyword>
<dbReference type="PANTHER" id="PTHR15893:SF0">
    <property type="entry name" value="LARGE RIBOSOMAL SUBUNIT PROTEIN BL27M"/>
    <property type="match status" value="1"/>
</dbReference>
<dbReference type="Gene3D" id="2.40.50.100">
    <property type="match status" value="1"/>
</dbReference>
<keyword evidence="9" id="KW-1185">Reference proteome</keyword>
<evidence type="ECO:0000256" key="3">
    <source>
        <dbReference type="ARBA" id="ARBA00022980"/>
    </source>
</evidence>
<evidence type="ECO:0000256" key="1">
    <source>
        <dbReference type="ARBA" id="ARBA00004173"/>
    </source>
</evidence>
<keyword evidence="5" id="KW-0687">Ribonucleoprotein</keyword>
<dbReference type="Proteomes" id="UP000053617">
    <property type="component" value="Unassembled WGS sequence"/>
</dbReference>
<name>A0A0D2IUD8_9EURO</name>
<protein>
    <recommendedName>
        <fullName evidence="6">Large ribosomal subunit protein bL27m</fullName>
    </recommendedName>
</protein>
<dbReference type="STRING" id="1442369.A0A0D2IUD8"/>
<dbReference type="GO" id="GO:0003735">
    <property type="term" value="F:structural constituent of ribosome"/>
    <property type="evidence" value="ECO:0007669"/>
    <property type="project" value="InterPro"/>
</dbReference>
<dbReference type="PRINTS" id="PR00063">
    <property type="entry name" value="RIBOSOMALL27"/>
</dbReference>
<evidence type="ECO:0000256" key="6">
    <source>
        <dbReference type="ARBA" id="ARBA00035267"/>
    </source>
</evidence>
<keyword evidence="4" id="KW-0496">Mitochondrion</keyword>
<dbReference type="GeneID" id="25288831"/>
<dbReference type="VEuPathDB" id="FungiDB:Z518_00760"/>
<organism evidence="8 9">
    <name type="scientific">Rhinocladiella mackenziei CBS 650.93</name>
    <dbReference type="NCBI Taxonomy" id="1442369"/>
    <lineage>
        <taxon>Eukaryota</taxon>
        <taxon>Fungi</taxon>
        <taxon>Dikarya</taxon>
        <taxon>Ascomycota</taxon>
        <taxon>Pezizomycotina</taxon>
        <taxon>Eurotiomycetes</taxon>
        <taxon>Chaetothyriomycetidae</taxon>
        <taxon>Chaetothyriales</taxon>
        <taxon>Herpotrichiellaceae</taxon>
        <taxon>Rhinocladiella</taxon>
    </lineage>
</organism>
<dbReference type="FunFam" id="2.40.50.100:FF:000042">
    <property type="entry name" value="50S ribosomal protein L27"/>
    <property type="match status" value="1"/>
</dbReference>
<dbReference type="PANTHER" id="PTHR15893">
    <property type="entry name" value="RIBOSOMAL PROTEIN L27"/>
    <property type="match status" value="1"/>
</dbReference>
<dbReference type="Pfam" id="PF01016">
    <property type="entry name" value="Ribosomal_L27"/>
    <property type="match status" value="1"/>
</dbReference>
<dbReference type="NCBIfam" id="TIGR00062">
    <property type="entry name" value="L27"/>
    <property type="match status" value="1"/>
</dbReference>
<evidence type="ECO:0000256" key="7">
    <source>
        <dbReference type="SAM" id="MobiDB-lite"/>
    </source>
</evidence>
<dbReference type="GO" id="GO:0005762">
    <property type="term" value="C:mitochondrial large ribosomal subunit"/>
    <property type="evidence" value="ECO:0007669"/>
    <property type="project" value="TreeGrafter"/>
</dbReference>
<proteinExistence type="inferred from homology"/>
<dbReference type="RefSeq" id="XP_013276815.1">
    <property type="nucleotide sequence ID" value="XM_013421361.1"/>
</dbReference>
<evidence type="ECO:0000256" key="2">
    <source>
        <dbReference type="ARBA" id="ARBA00010797"/>
    </source>
</evidence>
<comment type="subcellular location">
    <subcellularLocation>
        <location evidence="1">Mitochondrion</location>
    </subcellularLocation>
</comment>
<reference evidence="8 9" key="1">
    <citation type="submission" date="2015-01" db="EMBL/GenBank/DDBJ databases">
        <title>The Genome Sequence of Rhinocladiella mackenzie CBS 650.93.</title>
        <authorList>
            <consortium name="The Broad Institute Genomics Platform"/>
            <person name="Cuomo C."/>
            <person name="de Hoog S."/>
            <person name="Gorbushina A."/>
            <person name="Stielow B."/>
            <person name="Teixiera M."/>
            <person name="Abouelleil A."/>
            <person name="Chapman S.B."/>
            <person name="Priest M."/>
            <person name="Young S.K."/>
            <person name="Wortman J."/>
            <person name="Nusbaum C."/>
            <person name="Birren B."/>
        </authorList>
    </citation>
    <scope>NUCLEOTIDE SEQUENCE [LARGE SCALE GENOMIC DNA]</scope>
    <source>
        <strain evidence="8 9">CBS 650.93</strain>
    </source>
</reference>
<dbReference type="SUPFAM" id="SSF110324">
    <property type="entry name" value="Ribosomal L27 protein-like"/>
    <property type="match status" value="1"/>
</dbReference>
<gene>
    <name evidence="8" type="ORF">Z518_00760</name>
</gene>
<evidence type="ECO:0000256" key="5">
    <source>
        <dbReference type="ARBA" id="ARBA00023274"/>
    </source>
</evidence>
<evidence type="ECO:0000313" key="9">
    <source>
        <dbReference type="Proteomes" id="UP000053617"/>
    </source>
</evidence>
<dbReference type="InterPro" id="IPR018261">
    <property type="entry name" value="Ribosomal_bL27_CS"/>
</dbReference>
<sequence>MLQPQLYRPTVANEASFTALATSLKSLSLCSKQTARISTNFVRYASHAAQGRANGPKDSAGRRLGAKKSASEYVIPGNIIFRQRGTKWHPGENVGMGKDHTIYATEYGYVRYYRDPLRHPKRRYIGVALEREGPGSQLPLPPNAPRRRRLGMYATPIKVPETQTSDKDYLEPHLSSNSYAAFKSGVTPAPPATIFRKGTYREANVSIGLAAERKGVKVREYDRRDRWLAWRRRTAKVKLGMAAKAAKAARKKAKSSSRGGKKVA</sequence>
<dbReference type="EMBL" id="KN847475">
    <property type="protein sequence ID" value="KIX09679.1"/>
    <property type="molecule type" value="Genomic_DNA"/>
</dbReference>
<dbReference type="PROSITE" id="PS00831">
    <property type="entry name" value="RIBOSOMAL_L27"/>
    <property type="match status" value="1"/>
</dbReference>
<feature type="region of interest" description="Disordered" evidence="7">
    <location>
        <begin position="241"/>
        <end position="264"/>
    </location>
</feature>
<dbReference type="AlphaFoldDB" id="A0A0D2IUD8"/>
<dbReference type="OrthoDB" id="1867012at2759"/>
<comment type="similarity">
    <text evidence="2">Belongs to the bacterial ribosomal protein bL27 family.</text>
</comment>
<dbReference type="GO" id="GO:0006412">
    <property type="term" value="P:translation"/>
    <property type="evidence" value="ECO:0007669"/>
    <property type="project" value="InterPro"/>
</dbReference>
<dbReference type="InterPro" id="IPR001684">
    <property type="entry name" value="Ribosomal_bL27"/>
</dbReference>
<accession>A0A0D2IUD8</accession>
<dbReference type="HOGENOM" id="CLU_062495_1_1_1"/>
<evidence type="ECO:0000313" key="8">
    <source>
        <dbReference type="EMBL" id="KIX09679.1"/>
    </source>
</evidence>
<feature type="compositionally biased region" description="Basic residues" evidence="7">
    <location>
        <begin position="247"/>
        <end position="264"/>
    </location>
</feature>
<evidence type="ECO:0000256" key="4">
    <source>
        <dbReference type="ARBA" id="ARBA00023128"/>
    </source>
</evidence>